<feature type="compositionally biased region" description="Polar residues" evidence="1">
    <location>
        <begin position="672"/>
        <end position="685"/>
    </location>
</feature>
<evidence type="ECO:0000313" key="3">
    <source>
        <dbReference type="Proteomes" id="UP000051952"/>
    </source>
</evidence>
<dbReference type="AlphaFoldDB" id="A0A0S4IV99"/>
<reference evidence="3" key="1">
    <citation type="submission" date="2015-09" db="EMBL/GenBank/DDBJ databases">
        <authorList>
            <consortium name="Pathogen Informatics"/>
        </authorList>
    </citation>
    <scope>NUCLEOTIDE SEQUENCE [LARGE SCALE GENOMIC DNA]</scope>
    <source>
        <strain evidence="3">Lake Konstanz</strain>
    </source>
</reference>
<sequence length="951" mass="106442">MLTPRDVACGRYGLSHNALSQEPVTPAEHRVPQNRQDVGANSREQGIAIADEADDSLMVLDQLANPDFLTAEVIAVGDTGFRVTQDATQSAEVTVICDPRVELSTKRIRVGDHVYVITCELEGTTGPAKKRHRSDRVNVARAVRREKHAWQSREYRRVERARALRERRRVERARALVKHRRKKNAGALTKQLIAVFRRVAHGLHWYEFVKSQQRQNSQKEFLSSNSNGSPELYFSNDAADDNRSGRKFFLSTMIRISMLRSQDATQSAEVTVICDPRVELSTKRIRVGDHVYVITCELEGTTGPAKKRHRSDRVNVARAVRREKHAWQSREYRRVERARALRERRRVERARALVKHRRKKNAGALTKQLIAVFRRVAHGLHWYEFVKSQQRQNSQKEFLSSNSNGSPELYFSNDAADDNRSGRKFFLSTMIRISMLRWQHCQHDKRFVVPEEDSQLFRDLGNVCETSVAAQRGVEKMIHQKKLQAFQLSFYTRRAFAALDAAWNCTANGASDGIFRYFVANPELESLGSVYSLVDVYDDIRSGGAVLRTLDDAHAQLEIVWNSWAKVLTLRTTPNQKFETTLKSKSDLQIEDTQITRHDLDHWDLMVQLFDEEWEAFGDEVPIAEQYTPPPRGQDVRNTRVVGVKATANEREGDHSTSAVNQAGQAAASLLVSGTETVEENSSLPLSGDQVEDQTTQSLRNSAFIYVDDDEELIEHAEVPTYVSMCSSAHSDIATHDPAQTTTDYKSAIASDVHQKPEYFIVDDEEGVGNSTQNDRKLATAVGSPSNSIPILGYESFATSARFAVAIDDDDDDEETIDRFSKINRQDAPLTRASSLASSCTIASVASSAMAVAPPQVWRNVVPRRVSFPERLMPIAGGANAPTATYASTQGGRVATTSVYQTLSAWETLAAPTAPAPVSLVTPAPAAPTAPAPVYLVNQPLPWYSRLWPGK</sequence>
<evidence type="ECO:0000313" key="2">
    <source>
        <dbReference type="EMBL" id="CUF54683.1"/>
    </source>
</evidence>
<dbReference type="Proteomes" id="UP000051952">
    <property type="component" value="Unassembled WGS sequence"/>
</dbReference>
<dbReference type="VEuPathDB" id="TriTrypDB:BSAL_63430"/>
<accession>A0A0S4IV99</accession>
<proteinExistence type="predicted"/>
<gene>
    <name evidence="2" type="ORF">BSAL_63430</name>
</gene>
<keyword evidence="3" id="KW-1185">Reference proteome</keyword>
<name>A0A0S4IV99_BODSA</name>
<organism evidence="2 3">
    <name type="scientific">Bodo saltans</name>
    <name type="common">Flagellated protozoan</name>
    <dbReference type="NCBI Taxonomy" id="75058"/>
    <lineage>
        <taxon>Eukaryota</taxon>
        <taxon>Discoba</taxon>
        <taxon>Euglenozoa</taxon>
        <taxon>Kinetoplastea</taxon>
        <taxon>Metakinetoplastina</taxon>
        <taxon>Eubodonida</taxon>
        <taxon>Bodonidae</taxon>
        <taxon>Bodo</taxon>
    </lineage>
</organism>
<protein>
    <submittedName>
        <fullName evidence="2">Uncharacterized protein</fullName>
    </submittedName>
</protein>
<dbReference type="EMBL" id="CYKH01000351">
    <property type="protein sequence ID" value="CUF54683.1"/>
    <property type="molecule type" value="Genomic_DNA"/>
</dbReference>
<feature type="region of interest" description="Disordered" evidence="1">
    <location>
        <begin position="671"/>
        <end position="694"/>
    </location>
</feature>
<evidence type="ECO:0000256" key="1">
    <source>
        <dbReference type="SAM" id="MobiDB-lite"/>
    </source>
</evidence>